<dbReference type="InterPro" id="IPR005829">
    <property type="entry name" value="Sugar_transporter_CS"/>
</dbReference>
<keyword evidence="3" id="KW-0813">Transport</keyword>
<dbReference type="Proteomes" id="UP000613266">
    <property type="component" value="Unassembled WGS sequence"/>
</dbReference>
<evidence type="ECO:0000256" key="4">
    <source>
        <dbReference type="ARBA" id="ARBA00022692"/>
    </source>
</evidence>
<dbReference type="PANTHER" id="PTHR23511">
    <property type="entry name" value="SYNAPTIC VESICLE GLYCOPROTEIN 2"/>
    <property type="match status" value="1"/>
</dbReference>
<name>A0A931NJH8_9BURK</name>
<feature type="domain" description="Major facilitator superfamily (MFS) profile" evidence="8">
    <location>
        <begin position="70"/>
        <end position="485"/>
    </location>
</feature>
<dbReference type="PROSITE" id="PS50850">
    <property type="entry name" value="MFS"/>
    <property type="match status" value="1"/>
</dbReference>
<comment type="similarity">
    <text evidence="2">Belongs to the major facilitator superfamily. Sugar transporter (TC 2.A.1.1) family.</text>
</comment>
<keyword evidence="6 7" id="KW-0472">Membrane</keyword>
<feature type="transmembrane region" description="Helical" evidence="7">
    <location>
        <begin position="104"/>
        <end position="124"/>
    </location>
</feature>
<keyword evidence="4 7" id="KW-0812">Transmembrane</keyword>
<keyword evidence="10" id="KW-1185">Reference proteome</keyword>
<evidence type="ECO:0000259" key="8">
    <source>
        <dbReference type="PROSITE" id="PS50850"/>
    </source>
</evidence>
<evidence type="ECO:0000256" key="7">
    <source>
        <dbReference type="SAM" id="Phobius"/>
    </source>
</evidence>
<feature type="transmembrane region" description="Helical" evidence="7">
    <location>
        <begin position="220"/>
        <end position="239"/>
    </location>
</feature>
<feature type="transmembrane region" description="Helical" evidence="7">
    <location>
        <begin position="437"/>
        <end position="457"/>
    </location>
</feature>
<dbReference type="PROSITE" id="PS00217">
    <property type="entry name" value="SUGAR_TRANSPORT_2"/>
    <property type="match status" value="1"/>
</dbReference>
<dbReference type="PANTHER" id="PTHR23511:SF34">
    <property type="entry name" value="SYNAPTIC VESICLE GLYCOPROTEIN 2"/>
    <property type="match status" value="1"/>
</dbReference>
<comment type="caution">
    <text evidence="9">The sequence shown here is derived from an EMBL/GenBank/DDBJ whole genome shotgun (WGS) entry which is preliminary data.</text>
</comment>
<dbReference type="InterPro" id="IPR020846">
    <property type="entry name" value="MFS_dom"/>
</dbReference>
<dbReference type="SUPFAM" id="SSF103473">
    <property type="entry name" value="MFS general substrate transporter"/>
    <property type="match status" value="1"/>
</dbReference>
<feature type="transmembrane region" description="Helical" evidence="7">
    <location>
        <begin position="463"/>
        <end position="482"/>
    </location>
</feature>
<dbReference type="Pfam" id="PF07690">
    <property type="entry name" value="MFS_1"/>
    <property type="match status" value="1"/>
</dbReference>
<feature type="transmembrane region" description="Helical" evidence="7">
    <location>
        <begin position="307"/>
        <end position="329"/>
    </location>
</feature>
<keyword evidence="5 7" id="KW-1133">Transmembrane helix</keyword>
<feature type="transmembrane region" description="Helical" evidence="7">
    <location>
        <begin position="21"/>
        <end position="40"/>
    </location>
</feature>
<sequence>MFLMGQHTHWRMVGMPMTWEMWVGMALIPLGVALSCYGLMPRRPGSLPLAGGLQFHVADGVALNREHWKLVLVLIVTLAIDVMKPATLGFVMPGMSAEYEISRARAGLLALFALTGTTVGSVVWGRVADRFGRRAAILLSALMFIGTAICGAMPSFEWNLAMCFLMGASAGGLLPIAFTLMAETVPAHHRGWLLVLLGGVGTSAGYLLAAGSAAWLEPLFSWRVLWLLGLPTGAVIIFLNRFIPESPRFLAQAGLTEQARAVLARFAGSRTGLEPDDARHPGAPPIDDEAHPVAGARELLRGAHARISSALLVCGTGWGLVNFGFLLWLPSNLQQLGVDASAANALLAKSSLLALPGIALVIWLYHRWSSFKTLVLFIALSTLCLLLFALLAWLDLRSSAATTAATAALLVSVSGVIAMLIPYAAEIYPVQLRGSGSGVVAASSKLGGILAALMALTGFFDHFLISALVLALPMAASAWLLARSGVETRGATLEQIQQKLQG</sequence>
<evidence type="ECO:0000313" key="10">
    <source>
        <dbReference type="Proteomes" id="UP000613266"/>
    </source>
</evidence>
<organism evidence="9 10">
    <name type="scientific">Inhella proteolytica</name>
    <dbReference type="NCBI Taxonomy" id="2795029"/>
    <lineage>
        <taxon>Bacteria</taxon>
        <taxon>Pseudomonadati</taxon>
        <taxon>Pseudomonadota</taxon>
        <taxon>Betaproteobacteria</taxon>
        <taxon>Burkholderiales</taxon>
        <taxon>Sphaerotilaceae</taxon>
        <taxon>Inhella</taxon>
    </lineage>
</organism>
<proteinExistence type="inferred from homology"/>
<dbReference type="AlphaFoldDB" id="A0A931NJH8"/>
<gene>
    <name evidence="9" type="ORF">I7X39_19255</name>
</gene>
<dbReference type="GO" id="GO:0022857">
    <property type="term" value="F:transmembrane transporter activity"/>
    <property type="evidence" value="ECO:0007669"/>
    <property type="project" value="InterPro"/>
</dbReference>
<feature type="transmembrane region" description="Helical" evidence="7">
    <location>
        <begin position="160"/>
        <end position="180"/>
    </location>
</feature>
<feature type="transmembrane region" description="Helical" evidence="7">
    <location>
        <begin position="341"/>
        <end position="365"/>
    </location>
</feature>
<evidence type="ECO:0000313" key="9">
    <source>
        <dbReference type="EMBL" id="MBH9579034.1"/>
    </source>
</evidence>
<dbReference type="Gene3D" id="1.20.1250.20">
    <property type="entry name" value="MFS general substrate transporter like domains"/>
    <property type="match status" value="1"/>
</dbReference>
<feature type="transmembrane region" description="Helical" evidence="7">
    <location>
        <begin position="374"/>
        <end position="394"/>
    </location>
</feature>
<dbReference type="GO" id="GO:0016020">
    <property type="term" value="C:membrane"/>
    <property type="evidence" value="ECO:0007669"/>
    <property type="project" value="UniProtKB-SubCell"/>
</dbReference>
<dbReference type="InterPro" id="IPR011701">
    <property type="entry name" value="MFS"/>
</dbReference>
<feature type="transmembrane region" description="Helical" evidence="7">
    <location>
        <begin position="136"/>
        <end position="154"/>
    </location>
</feature>
<protein>
    <submittedName>
        <fullName evidence="9">MFS transporter</fullName>
    </submittedName>
</protein>
<evidence type="ECO:0000256" key="6">
    <source>
        <dbReference type="ARBA" id="ARBA00023136"/>
    </source>
</evidence>
<evidence type="ECO:0000256" key="3">
    <source>
        <dbReference type="ARBA" id="ARBA00022448"/>
    </source>
</evidence>
<feature type="transmembrane region" description="Helical" evidence="7">
    <location>
        <begin position="70"/>
        <end position="92"/>
    </location>
</feature>
<dbReference type="InterPro" id="IPR036259">
    <property type="entry name" value="MFS_trans_sf"/>
</dbReference>
<feature type="transmembrane region" description="Helical" evidence="7">
    <location>
        <begin position="192"/>
        <end position="214"/>
    </location>
</feature>
<evidence type="ECO:0000256" key="5">
    <source>
        <dbReference type="ARBA" id="ARBA00022989"/>
    </source>
</evidence>
<feature type="transmembrane region" description="Helical" evidence="7">
    <location>
        <begin position="400"/>
        <end position="425"/>
    </location>
</feature>
<evidence type="ECO:0000256" key="2">
    <source>
        <dbReference type="ARBA" id="ARBA00010992"/>
    </source>
</evidence>
<evidence type="ECO:0000256" key="1">
    <source>
        <dbReference type="ARBA" id="ARBA00004141"/>
    </source>
</evidence>
<comment type="subcellular location">
    <subcellularLocation>
        <location evidence="1">Membrane</location>
        <topology evidence="1">Multi-pass membrane protein</topology>
    </subcellularLocation>
</comment>
<reference evidence="9" key="1">
    <citation type="submission" date="2020-12" db="EMBL/GenBank/DDBJ databases">
        <title>The genome sequence of Inhella sp. 1Y17.</title>
        <authorList>
            <person name="Liu Y."/>
        </authorList>
    </citation>
    <scope>NUCLEOTIDE SEQUENCE</scope>
    <source>
        <strain evidence="9">1Y17</strain>
    </source>
</reference>
<dbReference type="EMBL" id="JAEDAK010000017">
    <property type="protein sequence ID" value="MBH9579034.1"/>
    <property type="molecule type" value="Genomic_DNA"/>
</dbReference>
<accession>A0A931NJH8</accession>